<dbReference type="EMBL" id="CP000766">
    <property type="protein sequence ID" value="ABY72324.1"/>
    <property type="molecule type" value="Genomic_DNA"/>
</dbReference>
<dbReference type="AlphaFoldDB" id="B0BWU8"/>
<evidence type="ECO:0000256" key="1">
    <source>
        <dbReference type="SAM" id="Phobius"/>
    </source>
</evidence>
<dbReference type="HOGENOM" id="CLU_3204652_0_0_5"/>
<sequence length="45" mass="5385">MSFLAIYSINLIFLFLKPALICFSLFIAEFIVDEFHKILKFCNFY</sequence>
<evidence type="ECO:0000313" key="2">
    <source>
        <dbReference type="EMBL" id="ABY72324.1"/>
    </source>
</evidence>
<evidence type="ECO:0000313" key="3">
    <source>
        <dbReference type="Proteomes" id="UP000000796"/>
    </source>
</evidence>
<keyword evidence="1" id="KW-0472">Membrane</keyword>
<gene>
    <name evidence="2" type="ordered locus">RrIowa_0432</name>
</gene>
<protein>
    <submittedName>
        <fullName evidence="2">Uncharacterized protein</fullName>
    </submittedName>
</protein>
<reference evidence="2 3" key="2">
    <citation type="journal article" date="2015" name="Infect. Immun.">
        <title>Comparative genome sequencing of Rickettsia rickettsii strains that differ in virulence.</title>
        <authorList>
            <person name="Clark T.R."/>
            <person name="Noriea N.F."/>
            <person name="Bublitz D.C."/>
            <person name="Ellison D.W."/>
            <person name="Martens C."/>
            <person name="Lutter E.I."/>
            <person name="Hackstadt T."/>
        </authorList>
    </citation>
    <scope>NUCLEOTIDE SEQUENCE [LARGE SCALE GENOMIC DNA]</scope>
    <source>
        <strain evidence="2 3">Iowa</strain>
    </source>
</reference>
<organism evidence="2 3">
    <name type="scientific">Rickettsia rickettsii (strain Iowa)</name>
    <dbReference type="NCBI Taxonomy" id="452659"/>
    <lineage>
        <taxon>Bacteria</taxon>
        <taxon>Pseudomonadati</taxon>
        <taxon>Pseudomonadota</taxon>
        <taxon>Alphaproteobacteria</taxon>
        <taxon>Rickettsiales</taxon>
        <taxon>Rickettsiaceae</taxon>
        <taxon>Rickettsieae</taxon>
        <taxon>Rickettsia</taxon>
        <taxon>spotted fever group</taxon>
    </lineage>
</organism>
<accession>B0BWU8</accession>
<feature type="transmembrane region" description="Helical" evidence="1">
    <location>
        <begin position="6"/>
        <end position="32"/>
    </location>
</feature>
<keyword evidence="3" id="KW-1185">Reference proteome</keyword>
<proteinExistence type="predicted"/>
<dbReference type="KEGG" id="rrj:RrIowa_0432"/>
<keyword evidence="1" id="KW-1133">Transmembrane helix</keyword>
<name>B0BWU8_RICRO</name>
<reference evidence="2 3" key="1">
    <citation type="journal article" date="2008" name="Infect. Immun.">
        <title>Genomic comparison of virulent Rickettsia rickettsii Sheila Smith and avirulent Rickettsia rickettsii Iowa.</title>
        <authorList>
            <person name="Ellison D.W."/>
            <person name="Clark T.R."/>
            <person name="Sturdevant D.E."/>
            <person name="Virtaneva K."/>
            <person name="Porcella S.F."/>
            <person name="Hackstadt T."/>
        </authorList>
    </citation>
    <scope>NUCLEOTIDE SEQUENCE [LARGE SCALE GENOMIC DNA]</scope>
    <source>
        <strain evidence="2 3">Iowa</strain>
    </source>
</reference>
<keyword evidence="1" id="KW-0812">Transmembrane</keyword>
<dbReference type="Proteomes" id="UP000000796">
    <property type="component" value="Chromosome"/>
</dbReference>